<keyword evidence="7" id="KW-1185">Reference proteome</keyword>
<reference evidence="6 7" key="1">
    <citation type="submission" date="2008-09" db="EMBL/GenBank/DDBJ databases">
        <authorList>
            <person name="Fulton L."/>
            <person name="Clifton S."/>
            <person name="Fulton B."/>
            <person name="Xu J."/>
            <person name="Minx P."/>
            <person name="Pepin K.H."/>
            <person name="Johnson M."/>
            <person name="Thiruvilangam P."/>
            <person name="Bhonagiri V."/>
            <person name="Nash W.E."/>
            <person name="Mardis E.R."/>
            <person name="Wilson R.K."/>
        </authorList>
    </citation>
    <scope>NUCLEOTIDE SEQUENCE [LARGE SCALE GENOMIC DNA]</scope>
    <source>
        <strain evidence="6 7">DSM 13275</strain>
    </source>
</reference>
<dbReference type="OrthoDB" id="141404at2"/>
<dbReference type="Gene3D" id="3.40.50.300">
    <property type="entry name" value="P-loop containing nucleotide triphosphate hydrolases"/>
    <property type="match status" value="1"/>
</dbReference>
<name>B6G1B4_PEPHT</name>
<evidence type="ECO:0000313" key="7">
    <source>
        <dbReference type="Proteomes" id="UP000003178"/>
    </source>
</evidence>
<dbReference type="RefSeq" id="WP_006440782.1">
    <property type="nucleotide sequence ID" value="NZ_DS995359.1"/>
</dbReference>
<dbReference type="eggNOG" id="COG0210">
    <property type="taxonomic scope" value="Bacteria"/>
</dbReference>
<evidence type="ECO:0000256" key="4">
    <source>
        <dbReference type="ARBA" id="ARBA00022840"/>
    </source>
</evidence>
<dbReference type="InterPro" id="IPR027417">
    <property type="entry name" value="P-loop_NTPase"/>
</dbReference>
<protein>
    <recommendedName>
        <fullName evidence="5">UvrD-like helicase ATP-binding domain-containing protein</fullName>
    </recommendedName>
</protein>
<organism evidence="6 7">
    <name type="scientific">Peptacetobacter hiranonis (strain DSM 13275 / JCM 10541 / KCTC 15199 / TO-931)</name>
    <name type="common">Clostridium hiranonis</name>
    <dbReference type="NCBI Taxonomy" id="500633"/>
    <lineage>
        <taxon>Bacteria</taxon>
        <taxon>Bacillati</taxon>
        <taxon>Bacillota</taxon>
        <taxon>Clostridia</taxon>
        <taxon>Peptostreptococcales</taxon>
        <taxon>Peptostreptococcaceae</taxon>
        <taxon>Peptacetobacter</taxon>
    </lineage>
</organism>
<reference evidence="6 7" key="2">
    <citation type="submission" date="2008-10" db="EMBL/GenBank/DDBJ databases">
        <title>Draft genome sequence of Clostridium hiranonis (DSM 13275).</title>
        <authorList>
            <person name="Sudarsanam P."/>
            <person name="Ley R."/>
            <person name="Guruge J."/>
            <person name="Turnbaugh P.J."/>
            <person name="Mahowald M."/>
            <person name="Liep D."/>
            <person name="Gordon J."/>
        </authorList>
    </citation>
    <scope>NUCLEOTIDE SEQUENCE [LARGE SCALE GENOMIC DNA]</scope>
    <source>
        <strain evidence="6 7">DSM 13275</strain>
    </source>
</reference>
<dbReference type="GO" id="GO:0004386">
    <property type="term" value="F:helicase activity"/>
    <property type="evidence" value="ECO:0007669"/>
    <property type="project" value="UniProtKB-KW"/>
</dbReference>
<evidence type="ECO:0000256" key="2">
    <source>
        <dbReference type="ARBA" id="ARBA00022801"/>
    </source>
</evidence>
<dbReference type="GO" id="GO:0005524">
    <property type="term" value="F:ATP binding"/>
    <property type="evidence" value="ECO:0007669"/>
    <property type="project" value="UniProtKB-KW"/>
</dbReference>
<dbReference type="Proteomes" id="UP000003178">
    <property type="component" value="Unassembled WGS sequence"/>
</dbReference>
<keyword evidence="1" id="KW-0547">Nucleotide-binding</keyword>
<gene>
    <name evidence="6" type="ORF">CLOHIR_01920</name>
</gene>
<comment type="caution">
    <text evidence="6">The sequence shown here is derived from an EMBL/GenBank/DDBJ whole genome shotgun (WGS) entry which is preliminary data.</text>
</comment>
<dbReference type="Gene3D" id="1.10.10.160">
    <property type="match status" value="1"/>
</dbReference>
<evidence type="ECO:0000256" key="3">
    <source>
        <dbReference type="ARBA" id="ARBA00022806"/>
    </source>
</evidence>
<proteinExistence type="predicted"/>
<dbReference type="STRING" id="500633.CLOHIR_01920"/>
<sequence>MAEITTKQTNLKKVSEKYNELIKQKSGKCSKILFLVSDGKLIEKIKSSININSYIEEPQILTYISFIMKELEKYWTLISKELKSVKGVPNNIPYSLPEYIITEMVENFRYKYGYFEDITGTSENISKSIYSNLRSAAYMNTDIYSTGEKIYYTKKNKDNLERFSYTQNDEIIKEYTDKLIEKSAIDLPMAIYLYTEKLLKKEEYQKSLSKRYDYLIIDSIEKTSNAELELVKVFEKMGKETFVYGNISGDITSIYNFDLDNIVEHYSKEDELASNKLENKNLANHQRYGAKYKDLIPFSNRIKECYQSQLYNEMIEDILYKSEEIAKDSKKIGKTAIIIPPGSGILLHRIIDALQKRGIKYFSTITDHKISQYRYANLLIIIAALYAGNSEMEFSTEEYIQMISLILGINKIKANKIFRENETLLKSTILENSELDKIYAERREITFDNFLGNIENENSEIDIKDINNSVENVHNLDRIIEKIYIGRKKNLKRSEFMRRFYTEVLITLEDGIENIEICKKVITECEKLEEAAECGVIKDFEIDKILKTYSKDYIGFRELKNSEGNDKLMITTPFYYINSLSERGIQLWADCGNNMWNPKIAKEINNSIVLRKSYEEKQIFTDLDEEKLKKYYMNNLLYSLLDSAEEVYAFKSDYSLNGYLSESMMYTSIINLMDREEI</sequence>
<keyword evidence="4" id="KW-0067">ATP-binding</keyword>
<dbReference type="HOGENOM" id="CLU_025997_0_0_9"/>
<dbReference type="GO" id="GO:0016787">
    <property type="term" value="F:hydrolase activity"/>
    <property type="evidence" value="ECO:0007669"/>
    <property type="project" value="UniProtKB-KW"/>
</dbReference>
<dbReference type="AlphaFoldDB" id="B6G1B4"/>
<keyword evidence="2" id="KW-0378">Hydrolase</keyword>
<dbReference type="InterPro" id="IPR013986">
    <property type="entry name" value="DExx_box_DNA_helicase_dom_sf"/>
</dbReference>
<dbReference type="SUPFAM" id="SSF52540">
    <property type="entry name" value="P-loop containing nucleoside triphosphate hydrolases"/>
    <property type="match status" value="1"/>
</dbReference>
<keyword evidence="3" id="KW-0347">Helicase</keyword>
<dbReference type="Pfam" id="PF00580">
    <property type="entry name" value="UvrD-helicase"/>
    <property type="match status" value="1"/>
</dbReference>
<accession>B6G1B4</accession>
<evidence type="ECO:0000313" key="6">
    <source>
        <dbReference type="EMBL" id="EEA84432.1"/>
    </source>
</evidence>
<evidence type="ECO:0000259" key="5">
    <source>
        <dbReference type="Pfam" id="PF00580"/>
    </source>
</evidence>
<feature type="domain" description="UvrD-like helicase ATP-binding" evidence="5">
    <location>
        <begin position="16"/>
        <end position="246"/>
    </location>
</feature>
<dbReference type="InterPro" id="IPR014016">
    <property type="entry name" value="UvrD-like_ATP-bd"/>
</dbReference>
<evidence type="ECO:0000256" key="1">
    <source>
        <dbReference type="ARBA" id="ARBA00022741"/>
    </source>
</evidence>
<dbReference type="EMBL" id="ABWP01000072">
    <property type="protein sequence ID" value="EEA84432.1"/>
    <property type="molecule type" value="Genomic_DNA"/>
</dbReference>